<dbReference type="InterPro" id="IPR049046">
    <property type="entry name" value="Beta-AFase-like_GH127_middle"/>
</dbReference>
<feature type="domain" description="Non-reducing end beta-L-arabinofuranosidase-like GH127 catalytic" evidence="1">
    <location>
        <begin position="6"/>
        <end position="378"/>
    </location>
</feature>
<gene>
    <name evidence="5" type="ORF">J416_02971</name>
</gene>
<dbReference type="InterPro" id="IPR008928">
    <property type="entry name" value="6-hairpin_glycosidase_sf"/>
</dbReference>
<name>N4WU46_9BACI</name>
<dbReference type="PANTHER" id="PTHR31151">
    <property type="entry name" value="PROLINE-TRNA LIGASE (DUF1680)"/>
    <property type="match status" value="1"/>
</dbReference>
<feature type="domain" description="DUF4986" evidence="2">
    <location>
        <begin position="525"/>
        <end position="585"/>
    </location>
</feature>
<dbReference type="STRING" id="1308866.J416_02971"/>
<organism evidence="5 6">
    <name type="scientific">Gracilibacillus halophilus YIM-C55.5</name>
    <dbReference type="NCBI Taxonomy" id="1308866"/>
    <lineage>
        <taxon>Bacteria</taxon>
        <taxon>Bacillati</taxon>
        <taxon>Bacillota</taxon>
        <taxon>Bacilli</taxon>
        <taxon>Bacillales</taxon>
        <taxon>Bacillaceae</taxon>
        <taxon>Gracilibacillus</taxon>
    </lineage>
</organism>
<evidence type="ECO:0000259" key="4">
    <source>
        <dbReference type="Pfam" id="PF20736"/>
    </source>
</evidence>
<feature type="domain" description="Glycoside hydrolase GH146 substrate-binding" evidence="3">
    <location>
        <begin position="610"/>
        <end position="743"/>
    </location>
</feature>
<evidence type="ECO:0000259" key="1">
    <source>
        <dbReference type="Pfam" id="PF07944"/>
    </source>
</evidence>
<dbReference type="InterPro" id="IPR032275">
    <property type="entry name" value="DUF4986"/>
</dbReference>
<dbReference type="GO" id="GO:0005975">
    <property type="term" value="P:carbohydrate metabolic process"/>
    <property type="evidence" value="ECO:0007669"/>
    <property type="project" value="InterPro"/>
</dbReference>
<dbReference type="InterPro" id="IPR012878">
    <property type="entry name" value="Beta-AFase-like_GH127_cat"/>
</dbReference>
<evidence type="ECO:0000259" key="2">
    <source>
        <dbReference type="Pfam" id="PF16375"/>
    </source>
</evidence>
<accession>N4WU46</accession>
<evidence type="ECO:0000313" key="6">
    <source>
        <dbReference type="Proteomes" id="UP000012283"/>
    </source>
</evidence>
<feature type="domain" description="Non-reducing end beta-L-arabinofuranosidase-like GH127 middle" evidence="4">
    <location>
        <begin position="390"/>
        <end position="479"/>
    </location>
</feature>
<dbReference type="InterPro" id="IPR046544">
    <property type="entry name" value="GH146_SB_dom"/>
</dbReference>
<dbReference type="Pfam" id="PF07944">
    <property type="entry name" value="Beta-AFase-like_GH127_cat"/>
    <property type="match status" value="1"/>
</dbReference>
<proteinExistence type="predicted"/>
<dbReference type="RefSeq" id="WP_003464395.1">
    <property type="nucleotide sequence ID" value="NZ_APML01000012.1"/>
</dbReference>
<sequence length="750" mass="87087">MEQTILQDAMFKQSQEKGKEYLINLDVDRLVAPCYEAASHTPKKPRYGGWESTAISGHSIGHWLSATATMYQVTGDETLYVKLNDALEELAYVQSLDRTGFVAGFPRDCFDQVFTGEFDVDNFSLGGSWVPWYSIHKIFAGLVDVYYLTGHRLALDIVTTLADWAYQGLHTLTHDQFQKMLVCEHGGMIEVFADLYQMTHDDRYLELAEKFYHEAVLDPLARGVDDLEGKHANTQIPKVIGVAKLYNLTGKDKYQRIATFFWEQVIKYRTYAIGGNSIREHFGPEEAEELGITTTETCNTYNMLKLTELLFEWEPSSRYYDFYERALYNHILASQDPDTGMKTYFVPSEPGHFKVYHSEENSFWCCTGTGMESPARYNQGIYDYIKDDFYVQLFIQSKFVSDPFVMSQHTDFPYQLKTRLTIEYVSNPATKMNIRKPYWLTEPLQCYVNDEWISYKEENGYIVIENDWQEGDVIEITLPTDVHIYQAKDDPRKQVVMYGPLVLAGALGRENYPKTDILDDHQALNDHPLIDVPTLVTNEPLFTQITCVNWKTLTFETEPIGQPNHQSVTLKPFYDIHHERYTIYWKVMTEKEFTHFIEEDNDRGEDEMGITIDQVSPGEQQPEVDHQLQRLYSHTGYNAIVKKNWREAKDGGFFSYNVKVDSNQPIDLSVSYFGSDQQEIIDGQVFEREFAIYINENLLSKQTLHGEKEGQLVTVRYALPEEWVRDKQEITVRFEAEREKLLARFTMFES</sequence>
<dbReference type="PANTHER" id="PTHR31151:SF0">
    <property type="entry name" value="PROLINE-TRNA LIGASE (DUF1680)"/>
    <property type="match status" value="1"/>
</dbReference>
<dbReference type="EMBL" id="APML01000012">
    <property type="protein sequence ID" value="ENH97885.1"/>
    <property type="molecule type" value="Genomic_DNA"/>
</dbReference>
<dbReference type="AlphaFoldDB" id="N4WU46"/>
<dbReference type="PATRIC" id="fig|1308866.3.peg.602"/>
<dbReference type="Proteomes" id="UP000012283">
    <property type="component" value="Unassembled WGS sequence"/>
</dbReference>
<dbReference type="SUPFAM" id="SSF48208">
    <property type="entry name" value="Six-hairpin glycosidases"/>
    <property type="match status" value="1"/>
</dbReference>
<dbReference type="eggNOG" id="COG3533">
    <property type="taxonomic scope" value="Bacteria"/>
</dbReference>
<evidence type="ECO:0000313" key="5">
    <source>
        <dbReference type="EMBL" id="ENH97885.1"/>
    </source>
</evidence>
<dbReference type="Pfam" id="PF16375">
    <property type="entry name" value="DUF4986"/>
    <property type="match status" value="1"/>
</dbReference>
<reference evidence="5 6" key="1">
    <citation type="submission" date="2013-03" db="EMBL/GenBank/DDBJ databases">
        <title>Draft genome sequence of Gracibacillus halophilus YIM-C55.5, a moderately halophilic and thermophilic organism from the Xiaochaidamu salt lake.</title>
        <authorList>
            <person name="Sugumar T."/>
            <person name="Polireddy D.R."/>
            <person name="Antony A."/>
            <person name="Madhava Y.R."/>
            <person name="Sivakumar N."/>
        </authorList>
    </citation>
    <scope>NUCLEOTIDE SEQUENCE [LARGE SCALE GENOMIC DNA]</scope>
    <source>
        <strain evidence="5 6">YIM-C55.5</strain>
    </source>
</reference>
<dbReference type="Pfam" id="PF20620">
    <property type="entry name" value="DUF6805"/>
    <property type="match status" value="1"/>
</dbReference>
<dbReference type="Pfam" id="PF20736">
    <property type="entry name" value="Glyco_hydro127M"/>
    <property type="match status" value="1"/>
</dbReference>
<comment type="caution">
    <text evidence="5">The sequence shown here is derived from an EMBL/GenBank/DDBJ whole genome shotgun (WGS) entry which is preliminary data.</text>
</comment>
<keyword evidence="6" id="KW-1185">Reference proteome</keyword>
<protein>
    <submittedName>
        <fullName evidence="5">Acetyl-CoA carboxylase, biotin carboxylase</fullName>
    </submittedName>
</protein>
<evidence type="ECO:0000259" key="3">
    <source>
        <dbReference type="Pfam" id="PF20620"/>
    </source>
</evidence>